<dbReference type="Gene3D" id="3.40.50.1820">
    <property type="entry name" value="alpha/beta hydrolase"/>
    <property type="match status" value="1"/>
</dbReference>
<dbReference type="PANTHER" id="PTHR43798:SF33">
    <property type="entry name" value="HYDROLASE, PUTATIVE (AFU_ORTHOLOGUE AFUA_2G14860)-RELATED"/>
    <property type="match status" value="1"/>
</dbReference>
<reference evidence="1" key="1">
    <citation type="submission" date="2022-10" db="EMBL/GenBank/DDBJ databases">
        <title>The complete genomes of actinobacterial strains from the NBC collection.</title>
        <authorList>
            <person name="Joergensen T.S."/>
            <person name="Alvarez Arevalo M."/>
            <person name="Sterndorff E.B."/>
            <person name="Faurdal D."/>
            <person name="Vuksanovic O."/>
            <person name="Mourched A.-S."/>
            <person name="Charusanti P."/>
            <person name="Shaw S."/>
            <person name="Blin K."/>
            <person name="Weber T."/>
        </authorList>
    </citation>
    <scope>NUCLEOTIDE SEQUENCE</scope>
    <source>
        <strain evidence="1">NBC_00049</strain>
    </source>
</reference>
<evidence type="ECO:0000313" key="1">
    <source>
        <dbReference type="EMBL" id="WTU77270.1"/>
    </source>
</evidence>
<proteinExistence type="predicted"/>
<dbReference type="InterPro" id="IPR029058">
    <property type="entry name" value="AB_hydrolase_fold"/>
</dbReference>
<name>A0AAU2JWS6_9ACTN</name>
<protein>
    <recommendedName>
        <fullName evidence="2">Alpha/beta hydrolase</fullName>
    </recommendedName>
</protein>
<sequence length="450" mass="49580">MIENRSLIVNGLPLEYEVSGPADGDPLVLLPSEGDWASLRDELARKRRVYVPDMSSHSGQNVASPSSERMCDELLAFLDALGLDRVDLAGRATGGEAACFVAQAQPGRVARLVLEEVWVYPRRTRKMRPETTDPEWFLAPEDRLTPEADDWDGFRRITAPTLVLAGGPTSHVRQESLAELAGWIPDARLITIPVGHLVHAAAPQEFVRAVVEFLDELPDGESARLWLAERGVVRTGDGSWTDGESEEGRLTSNEVAHRWAAAAVGDDSLGVERRLRLGFGLVDLLDEYWVTVQIGSAVQGASDPDTACALWNGYRSRLAAPAACEPIVYSLWVDWFEDRDTAETAFTEVLGRDITRLWPDAPEPLLRRARRVLESSGPVPWQVKAPVYQAAARVPALHEAVFRGILHSHHDVYGDLDPVRALAVLDRLDLPEDTEHLAGLRSALESAPRL</sequence>
<gene>
    <name evidence="1" type="ORF">OG327_30260</name>
</gene>
<evidence type="ECO:0008006" key="2">
    <source>
        <dbReference type="Google" id="ProtNLM"/>
    </source>
</evidence>
<dbReference type="GO" id="GO:0016020">
    <property type="term" value="C:membrane"/>
    <property type="evidence" value="ECO:0007669"/>
    <property type="project" value="TreeGrafter"/>
</dbReference>
<dbReference type="AlphaFoldDB" id="A0AAU2JWS6"/>
<dbReference type="SUPFAM" id="SSF53474">
    <property type="entry name" value="alpha/beta-Hydrolases"/>
    <property type="match status" value="1"/>
</dbReference>
<dbReference type="PANTHER" id="PTHR43798">
    <property type="entry name" value="MONOACYLGLYCEROL LIPASE"/>
    <property type="match status" value="1"/>
</dbReference>
<accession>A0AAU2JWS6</accession>
<dbReference type="InterPro" id="IPR050266">
    <property type="entry name" value="AB_hydrolase_sf"/>
</dbReference>
<dbReference type="EMBL" id="CP108264">
    <property type="protein sequence ID" value="WTU77270.1"/>
    <property type="molecule type" value="Genomic_DNA"/>
</dbReference>
<organism evidence="1">
    <name type="scientific">Streptomyces sp. NBC_00049</name>
    <dbReference type="NCBI Taxonomy" id="2903617"/>
    <lineage>
        <taxon>Bacteria</taxon>
        <taxon>Bacillati</taxon>
        <taxon>Actinomycetota</taxon>
        <taxon>Actinomycetes</taxon>
        <taxon>Kitasatosporales</taxon>
        <taxon>Streptomycetaceae</taxon>
        <taxon>Streptomyces</taxon>
    </lineage>
</organism>